<dbReference type="GO" id="GO:0043190">
    <property type="term" value="C:ATP-binding cassette (ABC) transporter complex"/>
    <property type="evidence" value="ECO:0007669"/>
    <property type="project" value="InterPro"/>
</dbReference>
<dbReference type="eggNOG" id="COG1108">
    <property type="taxonomic scope" value="Bacteria"/>
</dbReference>
<keyword evidence="6" id="KW-0813">Transport</keyword>
<feature type="transmembrane region" description="Helical" evidence="7">
    <location>
        <begin position="245"/>
        <end position="264"/>
    </location>
</feature>
<dbReference type="InterPro" id="IPR001626">
    <property type="entry name" value="ABC_TroCD"/>
</dbReference>
<dbReference type="OrthoDB" id="9778117at2"/>
<feature type="transmembrane region" description="Helical" evidence="7">
    <location>
        <begin position="14"/>
        <end position="33"/>
    </location>
</feature>
<evidence type="ECO:0000256" key="1">
    <source>
        <dbReference type="ARBA" id="ARBA00004141"/>
    </source>
</evidence>
<dbReference type="EMBL" id="CM001376">
    <property type="protein sequence ID" value="EHM12773.1"/>
    <property type="molecule type" value="Genomic_DNA"/>
</dbReference>
<organism evidence="8 9">
    <name type="scientific">Jonquetella anthropi DSM 22815</name>
    <dbReference type="NCBI Taxonomy" id="885272"/>
    <lineage>
        <taxon>Bacteria</taxon>
        <taxon>Thermotogati</taxon>
        <taxon>Synergistota</taxon>
        <taxon>Synergistia</taxon>
        <taxon>Synergistales</taxon>
        <taxon>Dethiosulfovibrionaceae</taxon>
        <taxon>Jonquetella</taxon>
    </lineage>
</organism>
<evidence type="ECO:0000256" key="6">
    <source>
        <dbReference type="RuleBase" id="RU003943"/>
    </source>
</evidence>
<dbReference type="Proteomes" id="UP000003806">
    <property type="component" value="Chromosome"/>
</dbReference>
<dbReference type="AlphaFoldDB" id="H0UIX9"/>
<feature type="transmembrane region" description="Helical" evidence="7">
    <location>
        <begin position="94"/>
        <end position="114"/>
    </location>
</feature>
<feature type="transmembrane region" description="Helical" evidence="7">
    <location>
        <begin position="216"/>
        <end position="239"/>
    </location>
</feature>
<evidence type="ECO:0000313" key="9">
    <source>
        <dbReference type="Proteomes" id="UP000003806"/>
    </source>
</evidence>
<keyword evidence="5 7" id="KW-0472">Membrane</keyword>
<evidence type="ECO:0000256" key="4">
    <source>
        <dbReference type="ARBA" id="ARBA00022989"/>
    </source>
</evidence>
<dbReference type="PANTHER" id="PTHR30477:SF18">
    <property type="entry name" value="METAL TRANSPORT SYSTEM MEMBRANE PROTEIN CT_417-RELATED"/>
    <property type="match status" value="1"/>
</dbReference>
<keyword evidence="9" id="KW-1185">Reference proteome</keyword>
<proteinExistence type="inferred from homology"/>
<sequence length="279" mass="29625">MIQALITYQFLRHALFAALLSSLVCGLLGPVVVIRRQVMLVGGIAHGAFGGIGLARFLGLPPRGGAYAFTLLLAGLAARLSWERSDRSDTLMGILWSAGMAVGLIFNDLTPGYGADVMSYLFGSILTVSSGELFLLGGLSVLLLAFAALRYHQLEAFLFDETFAATRGLAVRTYHCLTVAAASLAVVAIIRVVGLILVIALFTIPPYIAERHARSLAGIMGLSVVLGAAFSVAGLWFSYRFDLTAGPAIIAVACAAQAADLLIFRSRHKRPSGGRSLWR</sequence>
<name>H0UIX9_9BACT</name>
<comment type="subcellular location">
    <subcellularLocation>
        <location evidence="6">Cell membrane</location>
        <topology evidence="6">Multi-pass membrane protein</topology>
    </subcellularLocation>
    <subcellularLocation>
        <location evidence="1">Membrane</location>
        <topology evidence="1">Multi-pass membrane protein</topology>
    </subcellularLocation>
</comment>
<evidence type="ECO:0000256" key="7">
    <source>
        <dbReference type="SAM" id="Phobius"/>
    </source>
</evidence>
<feature type="transmembrane region" description="Helical" evidence="7">
    <location>
        <begin position="180"/>
        <end position="204"/>
    </location>
</feature>
<evidence type="ECO:0000256" key="2">
    <source>
        <dbReference type="ARBA" id="ARBA00008034"/>
    </source>
</evidence>
<dbReference type="SUPFAM" id="SSF81345">
    <property type="entry name" value="ABC transporter involved in vitamin B12 uptake, BtuC"/>
    <property type="match status" value="1"/>
</dbReference>
<keyword evidence="3 6" id="KW-0812">Transmembrane</keyword>
<accession>H0UIX9</accession>
<reference evidence="8 9" key="1">
    <citation type="submission" date="2011-11" db="EMBL/GenBank/DDBJ databases">
        <title>The Noncontiguous Finished genome of Jonquetella anthropi DSM 22815.</title>
        <authorList>
            <consortium name="US DOE Joint Genome Institute (JGI-PGF)"/>
            <person name="Lucas S."/>
            <person name="Copeland A."/>
            <person name="Lapidus A."/>
            <person name="Glavina del Rio T."/>
            <person name="Dalin E."/>
            <person name="Tice H."/>
            <person name="Bruce D."/>
            <person name="Goodwin L."/>
            <person name="Pitluck S."/>
            <person name="Peters L."/>
            <person name="Mikhailova N."/>
            <person name="Held B."/>
            <person name="Kyrpides N."/>
            <person name="Mavromatis K."/>
            <person name="Ivanova N."/>
            <person name="Markowitz V."/>
            <person name="Cheng J.-F."/>
            <person name="Hugenholtz P."/>
            <person name="Woyke T."/>
            <person name="Wu D."/>
            <person name="Gronow S."/>
            <person name="Wellnitz S."/>
            <person name="Brambilla E."/>
            <person name="Klenk H.-P."/>
            <person name="Eisen J.A."/>
        </authorList>
    </citation>
    <scope>NUCLEOTIDE SEQUENCE [LARGE SCALE GENOMIC DNA]</scope>
    <source>
        <strain evidence="8 9">DSM 22815</strain>
    </source>
</reference>
<dbReference type="PANTHER" id="PTHR30477">
    <property type="entry name" value="ABC-TRANSPORTER METAL-BINDING PROTEIN"/>
    <property type="match status" value="1"/>
</dbReference>
<protein>
    <submittedName>
        <fullName evidence="8">ABC-type Mn2+/Zn2+ transport system, permease component</fullName>
    </submittedName>
</protein>
<dbReference type="Gene3D" id="1.10.3470.10">
    <property type="entry name" value="ABC transporter involved in vitamin B12 uptake, BtuC"/>
    <property type="match status" value="1"/>
</dbReference>
<dbReference type="RefSeq" id="WP_008520249.1">
    <property type="nucleotide sequence ID" value="NZ_CM001376.1"/>
</dbReference>
<evidence type="ECO:0000256" key="5">
    <source>
        <dbReference type="ARBA" id="ARBA00023136"/>
    </source>
</evidence>
<evidence type="ECO:0000256" key="3">
    <source>
        <dbReference type="ARBA" id="ARBA00022692"/>
    </source>
</evidence>
<feature type="transmembrane region" description="Helical" evidence="7">
    <location>
        <begin position="120"/>
        <end position="149"/>
    </location>
</feature>
<dbReference type="STRING" id="885272.JonanDRAFT_0354"/>
<dbReference type="HOGENOM" id="CLU_028808_3_0_0"/>
<feature type="transmembrane region" description="Helical" evidence="7">
    <location>
        <begin position="40"/>
        <end position="58"/>
    </location>
</feature>
<dbReference type="Pfam" id="PF00950">
    <property type="entry name" value="ABC-3"/>
    <property type="match status" value="1"/>
</dbReference>
<feature type="transmembrane region" description="Helical" evidence="7">
    <location>
        <begin position="64"/>
        <end position="82"/>
    </location>
</feature>
<evidence type="ECO:0000313" key="8">
    <source>
        <dbReference type="EMBL" id="EHM12773.1"/>
    </source>
</evidence>
<comment type="similarity">
    <text evidence="2 6">Belongs to the ABC-3 integral membrane protein family.</text>
</comment>
<gene>
    <name evidence="8" type="ORF">JonanDRAFT_0354</name>
</gene>
<dbReference type="GO" id="GO:0055085">
    <property type="term" value="P:transmembrane transport"/>
    <property type="evidence" value="ECO:0007669"/>
    <property type="project" value="InterPro"/>
</dbReference>
<keyword evidence="4 7" id="KW-1133">Transmembrane helix</keyword>
<dbReference type="InterPro" id="IPR037294">
    <property type="entry name" value="ABC_BtuC-like"/>
</dbReference>
<dbReference type="GO" id="GO:0010043">
    <property type="term" value="P:response to zinc ion"/>
    <property type="evidence" value="ECO:0007669"/>
    <property type="project" value="TreeGrafter"/>
</dbReference>